<feature type="region of interest" description="Disordered" evidence="1">
    <location>
        <begin position="1"/>
        <end position="38"/>
    </location>
</feature>
<feature type="region of interest" description="Disordered" evidence="1">
    <location>
        <begin position="244"/>
        <end position="268"/>
    </location>
</feature>
<organism evidence="2 3">
    <name type="scientific">Trypanosoma cruzi Dm28c</name>
    <dbReference type="NCBI Taxonomy" id="1416333"/>
    <lineage>
        <taxon>Eukaryota</taxon>
        <taxon>Discoba</taxon>
        <taxon>Euglenozoa</taxon>
        <taxon>Kinetoplastea</taxon>
        <taxon>Metakinetoplastina</taxon>
        <taxon>Trypanosomatida</taxon>
        <taxon>Trypanosomatidae</taxon>
        <taxon>Trypanosoma</taxon>
        <taxon>Schizotrypanum</taxon>
    </lineage>
</organism>
<gene>
    <name evidence="2" type="ORF">TCDM_09386</name>
</gene>
<feature type="compositionally biased region" description="Polar residues" evidence="1">
    <location>
        <begin position="16"/>
        <end position="30"/>
    </location>
</feature>
<protein>
    <submittedName>
        <fullName evidence="2">Uncharacterized protein</fullName>
    </submittedName>
</protein>
<proteinExistence type="predicted"/>
<sequence length="447" mass="48143">MHGVCPQASTPGALATLQNTHNGEGKQNYTMPKKVNKNREIKTARIPRTRTQTQNNILQKKSNKWLSQPIIHAWCRHINNQHTKRGRVHTACPWYKVYGQAEHINTERNMPVDIGLSLLHPLLSVGTAAAAASRRSSGRRKSVAALLLPWIGGGASSISASQPPHTNAASSSLGEGSTAPCASSAASGLLGPVAVAPPPALSLAASSHNDCPTKDVTPSAATSSMSGRSLSFSASCDAPAVSLGKRTPLPSWHRRRLPSPLATDASGEQPCPYPSVVFRGRSQCSLDQGQMPVAKLVQYMPVKPSSSTRPLLAVPPSHWNETAAGGGYRAHLRVVTANSVSLVVGRSNPRNRRLGRAWSTTDVNLFSHFRMHLHAGTPQYRMQGSTEICILRVPRIRRVGGRRVQTTRRGLIPRHRRQIFSPPNNSGSISHIQCGTNDGATVHRAFC</sequence>
<dbReference type="Proteomes" id="UP000017861">
    <property type="component" value="Unassembled WGS sequence"/>
</dbReference>
<name>V5BEL6_TRYCR</name>
<feature type="region of interest" description="Disordered" evidence="1">
    <location>
        <begin position="205"/>
        <end position="227"/>
    </location>
</feature>
<dbReference type="VEuPathDB" id="TriTrypDB:TCDM_09386"/>
<reference evidence="2 3" key="1">
    <citation type="journal article" date="2014" name="Genome Announc.">
        <title>Trypanosoma cruzi Clone Dm28c Draft Genome Sequence.</title>
        <authorList>
            <person name="Grisard E.C."/>
            <person name="Teixeira S.M."/>
            <person name="de Almeida L.G."/>
            <person name="Stoco P.H."/>
            <person name="Gerber A.L."/>
            <person name="Talavera-Lopez C."/>
            <person name="Lima O.C."/>
            <person name="Andersson B."/>
            <person name="de Vasconcelos A.T."/>
        </authorList>
    </citation>
    <scope>NUCLEOTIDE SEQUENCE [LARGE SCALE GENOMIC DNA]</scope>
    <source>
        <strain evidence="2 3">Dm28c</strain>
    </source>
</reference>
<evidence type="ECO:0000313" key="3">
    <source>
        <dbReference type="Proteomes" id="UP000017861"/>
    </source>
</evidence>
<evidence type="ECO:0000313" key="2">
    <source>
        <dbReference type="EMBL" id="ESS62878.1"/>
    </source>
</evidence>
<accession>V5BEL6</accession>
<comment type="caution">
    <text evidence="2">The sequence shown here is derived from an EMBL/GenBank/DDBJ whole genome shotgun (WGS) entry which is preliminary data.</text>
</comment>
<dbReference type="AlphaFoldDB" id="V5BEL6"/>
<evidence type="ECO:0000256" key="1">
    <source>
        <dbReference type="SAM" id="MobiDB-lite"/>
    </source>
</evidence>
<dbReference type="EMBL" id="AYLP01000155">
    <property type="protein sequence ID" value="ESS62878.1"/>
    <property type="molecule type" value="Genomic_DNA"/>
</dbReference>